<dbReference type="AlphaFoldDB" id="A0A929PWJ7"/>
<dbReference type="InterPro" id="IPR012674">
    <property type="entry name" value="Calycin"/>
</dbReference>
<accession>A0A929PWJ7</accession>
<proteinExistence type="inferred from homology"/>
<comment type="similarity">
    <text evidence="1 2">Belongs to the calycin superfamily. Lipocalin family.</text>
</comment>
<evidence type="ECO:0000313" key="4">
    <source>
        <dbReference type="EMBL" id="MBE9661430.1"/>
    </source>
</evidence>
<keyword evidence="5" id="KW-1185">Reference proteome</keyword>
<evidence type="ECO:0000313" key="5">
    <source>
        <dbReference type="Proteomes" id="UP000622475"/>
    </source>
</evidence>
<organism evidence="4 5">
    <name type="scientific">Mucilaginibacter myungsuensis</name>
    <dbReference type="NCBI Taxonomy" id="649104"/>
    <lineage>
        <taxon>Bacteria</taxon>
        <taxon>Pseudomonadati</taxon>
        <taxon>Bacteroidota</taxon>
        <taxon>Sphingobacteriia</taxon>
        <taxon>Sphingobacteriales</taxon>
        <taxon>Sphingobacteriaceae</taxon>
        <taxon>Mucilaginibacter</taxon>
    </lineage>
</organism>
<dbReference type="PIRSF" id="PIRSF036893">
    <property type="entry name" value="Lipocalin_ApoD"/>
    <property type="match status" value="1"/>
</dbReference>
<dbReference type="InterPro" id="IPR002446">
    <property type="entry name" value="Lipocalin_bac"/>
</dbReference>
<dbReference type="InterPro" id="IPR047202">
    <property type="entry name" value="Lipocalin_Blc-like_dom"/>
</dbReference>
<sequence length="178" mass="20716">MRRERLFYALAAAAGAAAVTYKLMSRDIPKGATVVEPFHKMRYLGLWHEIARMPSWIEENLTHVTEDYSLNDDGTIEVVTRAYHTQKERMISATGHIKFAGPEDEGMLRVSYFKPVYFAYNVLDVDQDYKYALVSTSNLDYLWILSREKSVPYDINRRFLSKALEIGFDISKLEWMAW</sequence>
<dbReference type="InterPro" id="IPR000566">
    <property type="entry name" value="Lipocln_cytosolic_FA-bd_dom"/>
</dbReference>
<dbReference type="Proteomes" id="UP000622475">
    <property type="component" value="Unassembled WGS sequence"/>
</dbReference>
<dbReference type="InterPro" id="IPR022271">
    <property type="entry name" value="Lipocalin_ApoD"/>
</dbReference>
<dbReference type="Pfam" id="PF08212">
    <property type="entry name" value="Lipocalin_2"/>
    <property type="match status" value="1"/>
</dbReference>
<dbReference type="GO" id="GO:0006950">
    <property type="term" value="P:response to stress"/>
    <property type="evidence" value="ECO:0007669"/>
    <property type="project" value="UniProtKB-ARBA"/>
</dbReference>
<feature type="domain" description="Lipocalin/cytosolic fatty-acid binding" evidence="3">
    <location>
        <begin position="42"/>
        <end position="176"/>
    </location>
</feature>
<evidence type="ECO:0000256" key="1">
    <source>
        <dbReference type="ARBA" id="ARBA00006889"/>
    </source>
</evidence>
<gene>
    <name evidence="4" type="ORF">IRJ16_06005</name>
</gene>
<protein>
    <submittedName>
        <fullName evidence="4">Lipocalin family protein</fullName>
    </submittedName>
</protein>
<dbReference type="EMBL" id="JADFFL010000002">
    <property type="protein sequence ID" value="MBE9661430.1"/>
    <property type="molecule type" value="Genomic_DNA"/>
</dbReference>
<name>A0A929PWJ7_9SPHI</name>
<comment type="caution">
    <text evidence="4">The sequence shown here is derived from an EMBL/GenBank/DDBJ whole genome shotgun (WGS) entry which is preliminary data.</text>
</comment>
<evidence type="ECO:0000256" key="2">
    <source>
        <dbReference type="PIRNR" id="PIRNR036893"/>
    </source>
</evidence>
<dbReference type="Gene3D" id="2.40.128.20">
    <property type="match status" value="1"/>
</dbReference>
<dbReference type="PANTHER" id="PTHR10612">
    <property type="entry name" value="APOLIPOPROTEIN D"/>
    <property type="match status" value="1"/>
</dbReference>
<dbReference type="RefSeq" id="WP_194110618.1">
    <property type="nucleotide sequence ID" value="NZ_JADFFL010000002.1"/>
</dbReference>
<dbReference type="SUPFAM" id="SSF50814">
    <property type="entry name" value="Lipocalins"/>
    <property type="match status" value="1"/>
</dbReference>
<evidence type="ECO:0000259" key="3">
    <source>
        <dbReference type="Pfam" id="PF08212"/>
    </source>
</evidence>
<reference evidence="4" key="1">
    <citation type="submission" date="2020-10" db="EMBL/GenBank/DDBJ databases">
        <title>Mucilaginibacter mali sp. nov., isolated from rhizosphere soil of apple orchard.</title>
        <authorList>
            <person name="Lee J.-S."/>
            <person name="Kim H.S."/>
            <person name="Kim J.-S."/>
        </authorList>
    </citation>
    <scope>NUCLEOTIDE SEQUENCE</scope>
    <source>
        <strain evidence="4">KCTC 22746</strain>
    </source>
</reference>
<dbReference type="PANTHER" id="PTHR10612:SF34">
    <property type="entry name" value="APOLIPOPROTEIN D"/>
    <property type="match status" value="1"/>
</dbReference>
<dbReference type="PRINTS" id="PR01171">
    <property type="entry name" value="BCTLIPOCALIN"/>
</dbReference>
<dbReference type="CDD" id="cd19438">
    <property type="entry name" value="lipocalin_Blc-like"/>
    <property type="match status" value="1"/>
</dbReference>